<proteinExistence type="inferred from homology"/>
<keyword evidence="4" id="KW-0560">Oxidoreductase</keyword>
<dbReference type="GO" id="GO:0004174">
    <property type="term" value="F:electron-transferring-flavoprotein dehydrogenase activity"/>
    <property type="evidence" value="ECO:0007669"/>
    <property type="project" value="TreeGrafter"/>
</dbReference>
<dbReference type="Proteomes" id="UP000807716">
    <property type="component" value="Unassembled WGS sequence"/>
</dbReference>
<keyword evidence="2" id="KW-0285">Flavoprotein</keyword>
<gene>
    <name evidence="6" type="ORF">DFQ27_002621</name>
</gene>
<sequence>MSRSPVKIVVVGGSYGGVGFISNYFKEAKKLQRPVEITLIDRRDYRHNCLGSFRALVQPDFSTALWAPYTSLFPQGQGHKVVQGSLKEVHHHHIVLESGDSIAFDYLVLATGSYNPAPAKIQGITSYKQAVALNEQYHKAVQAARHITVVGAGACGVELAGEIAHAFPDKKLTVIHAGARPVDYPGFADEFKAAAAKHLRDLGIDLVLNERVSVEGLDMEHPVLEGRRQIQLKCQQRTIETDLVFLSTGYVVDTSYLRTLVPENKAADYPNFDPSSLVDQRTHRIKANAHMQIDHPAFAHIFTIGDCSNAYETATAASCTYASPILAKNVIKLIQDGNGSPSLLTKPDLPKVMLLATGPRNGVAMLPIFGTRFGNFFARMLKSKDLFSKMMWQSMNLEAPRV</sequence>
<evidence type="ECO:0000256" key="4">
    <source>
        <dbReference type="ARBA" id="ARBA00023002"/>
    </source>
</evidence>
<dbReference type="GO" id="GO:0050660">
    <property type="term" value="F:flavin adenine dinucleotide binding"/>
    <property type="evidence" value="ECO:0007669"/>
    <property type="project" value="TreeGrafter"/>
</dbReference>
<dbReference type="GO" id="GO:0005737">
    <property type="term" value="C:cytoplasm"/>
    <property type="evidence" value="ECO:0007669"/>
    <property type="project" value="TreeGrafter"/>
</dbReference>
<organism evidence="6 7">
    <name type="scientific">Actinomortierella ambigua</name>
    <dbReference type="NCBI Taxonomy" id="1343610"/>
    <lineage>
        <taxon>Eukaryota</taxon>
        <taxon>Fungi</taxon>
        <taxon>Fungi incertae sedis</taxon>
        <taxon>Mucoromycota</taxon>
        <taxon>Mortierellomycotina</taxon>
        <taxon>Mortierellomycetes</taxon>
        <taxon>Mortierellales</taxon>
        <taxon>Mortierellaceae</taxon>
        <taxon>Actinomortierella</taxon>
    </lineage>
</organism>
<dbReference type="SUPFAM" id="SSF51905">
    <property type="entry name" value="FAD/NAD(P)-binding domain"/>
    <property type="match status" value="1"/>
</dbReference>
<evidence type="ECO:0000259" key="5">
    <source>
        <dbReference type="Pfam" id="PF07992"/>
    </source>
</evidence>
<evidence type="ECO:0000256" key="1">
    <source>
        <dbReference type="ARBA" id="ARBA00006442"/>
    </source>
</evidence>
<dbReference type="PRINTS" id="PR00368">
    <property type="entry name" value="FADPNR"/>
</dbReference>
<comment type="caution">
    <text evidence="6">The sequence shown here is derived from an EMBL/GenBank/DDBJ whole genome shotgun (WGS) entry which is preliminary data.</text>
</comment>
<name>A0A9P6QM43_9FUNG</name>
<dbReference type="PANTHER" id="PTHR43735:SF3">
    <property type="entry name" value="FERROPTOSIS SUPPRESSOR PROTEIN 1"/>
    <property type="match status" value="1"/>
</dbReference>
<protein>
    <recommendedName>
        <fullName evidence="5">FAD/NAD(P)-binding domain-containing protein</fullName>
    </recommendedName>
</protein>
<evidence type="ECO:0000313" key="6">
    <source>
        <dbReference type="EMBL" id="KAG0270630.1"/>
    </source>
</evidence>
<dbReference type="InterPro" id="IPR036188">
    <property type="entry name" value="FAD/NAD-bd_sf"/>
</dbReference>
<dbReference type="InterPro" id="IPR023753">
    <property type="entry name" value="FAD/NAD-binding_dom"/>
</dbReference>
<reference evidence="6" key="1">
    <citation type="journal article" date="2020" name="Fungal Divers.">
        <title>Resolving the Mortierellaceae phylogeny through synthesis of multi-gene phylogenetics and phylogenomics.</title>
        <authorList>
            <person name="Vandepol N."/>
            <person name="Liber J."/>
            <person name="Desiro A."/>
            <person name="Na H."/>
            <person name="Kennedy M."/>
            <person name="Barry K."/>
            <person name="Grigoriev I.V."/>
            <person name="Miller A.N."/>
            <person name="O'Donnell K."/>
            <person name="Stajich J.E."/>
            <person name="Bonito G."/>
        </authorList>
    </citation>
    <scope>NUCLEOTIDE SEQUENCE</scope>
    <source>
        <strain evidence="6">BC1065</strain>
    </source>
</reference>
<dbReference type="AlphaFoldDB" id="A0A9P6QM43"/>
<accession>A0A9P6QM43</accession>
<dbReference type="Pfam" id="PF07992">
    <property type="entry name" value="Pyr_redox_2"/>
    <property type="match status" value="1"/>
</dbReference>
<evidence type="ECO:0000313" key="7">
    <source>
        <dbReference type="Proteomes" id="UP000807716"/>
    </source>
</evidence>
<dbReference type="Gene3D" id="3.50.50.100">
    <property type="match status" value="1"/>
</dbReference>
<comment type="similarity">
    <text evidence="1">Belongs to the FAD-dependent oxidoreductase family.</text>
</comment>
<dbReference type="EMBL" id="JAAAJB010000002">
    <property type="protein sequence ID" value="KAG0270630.1"/>
    <property type="molecule type" value="Genomic_DNA"/>
</dbReference>
<dbReference type="OrthoDB" id="202203at2759"/>
<evidence type="ECO:0000256" key="3">
    <source>
        <dbReference type="ARBA" id="ARBA00022827"/>
    </source>
</evidence>
<feature type="domain" description="FAD/NAD(P)-binding" evidence="5">
    <location>
        <begin position="78"/>
        <end position="318"/>
    </location>
</feature>
<keyword evidence="7" id="KW-1185">Reference proteome</keyword>
<dbReference type="PANTHER" id="PTHR43735">
    <property type="entry name" value="APOPTOSIS-INDUCING FACTOR 1"/>
    <property type="match status" value="1"/>
</dbReference>
<evidence type="ECO:0000256" key="2">
    <source>
        <dbReference type="ARBA" id="ARBA00022630"/>
    </source>
</evidence>
<keyword evidence="3" id="KW-0274">FAD</keyword>